<reference evidence="1" key="2">
    <citation type="submission" date="2021-01" db="EMBL/GenBank/DDBJ databases">
        <authorList>
            <person name="Schikora-Tamarit M.A."/>
        </authorList>
    </citation>
    <scope>NUCLEOTIDE SEQUENCE</scope>
    <source>
        <strain evidence="1">CBS2887</strain>
    </source>
</reference>
<dbReference type="Proteomes" id="UP000774326">
    <property type="component" value="Unassembled WGS sequence"/>
</dbReference>
<gene>
    <name evidence="1" type="ORF">WICPIJ_006255</name>
</gene>
<organism evidence="1 2">
    <name type="scientific">Wickerhamomyces pijperi</name>
    <name type="common">Yeast</name>
    <name type="synonym">Pichia pijperi</name>
    <dbReference type="NCBI Taxonomy" id="599730"/>
    <lineage>
        <taxon>Eukaryota</taxon>
        <taxon>Fungi</taxon>
        <taxon>Dikarya</taxon>
        <taxon>Ascomycota</taxon>
        <taxon>Saccharomycotina</taxon>
        <taxon>Saccharomycetes</taxon>
        <taxon>Phaffomycetales</taxon>
        <taxon>Wickerhamomycetaceae</taxon>
        <taxon>Wickerhamomyces</taxon>
    </lineage>
</organism>
<proteinExistence type="predicted"/>
<dbReference type="AlphaFoldDB" id="A0A9P8Q2G3"/>
<name>A0A9P8Q2G3_WICPI</name>
<dbReference type="EMBL" id="JAEUBG010003411">
    <property type="protein sequence ID" value="KAH3682796.1"/>
    <property type="molecule type" value="Genomic_DNA"/>
</dbReference>
<accession>A0A9P8Q2G3</accession>
<reference evidence="1" key="1">
    <citation type="journal article" date="2021" name="Open Biol.">
        <title>Shared evolutionary footprints suggest mitochondrial oxidative damage underlies multiple complex I losses in fungi.</title>
        <authorList>
            <person name="Schikora-Tamarit M.A."/>
            <person name="Marcet-Houben M."/>
            <person name="Nosek J."/>
            <person name="Gabaldon T."/>
        </authorList>
    </citation>
    <scope>NUCLEOTIDE SEQUENCE</scope>
    <source>
        <strain evidence="1">CBS2887</strain>
    </source>
</reference>
<protein>
    <submittedName>
        <fullName evidence="1">Uncharacterized protein</fullName>
    </submittedName>
</protein>
<keyword evidence="2" id="KW-1185">Reference proteome</keyword>
<evidence type="ECO:0000313" key="1">
    <source>
        <dbReference type="EMBL" id="KAH3682796.1"/>
    </source>
</evidence>
<evidence type="ECO:0000313" key="2">
    <source>
        <dbReference type="Proteomes" id="UP000774326"/>
    </source>
</evidence>
<comment type="caution">
    <text evidence="1">The sequence shown here is derived from an EMBL/GenBank/DDBJ whole genome shotgun (WGS) entry which is preliminary data.</text>
</comment>
<sequence>MHSWNESFKVIKDLNLQTLFRDDFQNLSDDRFTDWDVFSPQELLLDDLWIKSQSVVVVGVVEAQNSSWMLGTVVENSKTWPIGKAVRASDNSFLARTWFNKDRTNFLVLLANKTATILALTLEPMLNLCLRSS</sequence>